<feature type="signal peptide" evidence="2">
    <location>
        <begin position="1"/>
        <end position="22"/>
    </location>
</feature>
<evidence type="ECO:0000256" key="2">
    <source>
        <dbReference type="SAM" id="SignalP"/>
    </source>
</evidence>
<dbReference type="Proteomes" id="UP001378592">
    <property type="component" value="Unassembled WGS sequence"/>
</dbReference>
<reference evidence="3 4" key="1">
    <citation type="submission" date="2024-03" db="EMBL/GenBank/DDBJ databases">
        <title>The genome assembly and annotation of the cricket Gryllus longicercus Weissman &amp; Gray.</title>
        <authorList>
            <person name="Szrajer S."/>
            <person name="Gray D."/>
            <person name="Ylla G."/>
        </authorList>
    </citation>
    <scope>NUCLEOTIDE SEQUENCE [LARGE SCALE GENOMIC DNA]</scope>
    <source>
        <strain evidence="3">DAG 2021-001</strain>
        <tissue evidence="3">Whole body minus gut</tissue>
    </source>
</reference>
<keyword evidence="1 2" id="KW-0732">Signal</keyword>
<dbReference type="InterPro" id="IPR036846">
    <property type="entry name" value="GM2-AP_sf"/>
</dbReference>
<sequence>MDSSFGLFLVIAVLSLLSSLNTRKVKLQANPRRGADCMGGADSWVDFRDITIRAFARNKYFVSGILDIKKALKEPMLLREKIVKCKSAIEMDSCADFIDVRVSTLCSRLKDKSAMWSGFVNHLKSDKGDFNRECPIEPGTYIISNYSYDQGEFEALPAMKGYWRSRSELEIFGLNGKKRVACFDVEAELQEIVN</sequence>
<protein>
    <recommendedName>
        <fullName evidence="5">Accessory gland protein</fullName>
    </recommendedName>
</protein>
<proteinExistence type="predicted"/>
<keyword evidence="4" id="KW-1185">Reference proteome</keyword>
<gene>
    <name evidence="3" type="ORF">R5R35_013412</name>
</gene>
<feature type="chain" id="PRO_5043056232" description="Accessory gland protein" evidence="2">
    <location>
        <begin position="23"/>
        <end position="194"/>
    </location>
</feature>
<evidence type="ECO:0000313" key="3">
    <source>
        <dbReference type="EMBL" id="KAK7874000.1"/>
    </source>
</evidence>
<evidence type="ECO:0000256" key="1">
    <source>
        <dbReference type="ARBA" id="ARBA00022729"/>
    </source>
</evidence>
<dbReference type="EMBL" id="JAZDUA010000006">
    <property type="protein sequence ID" value="KAK7874000.1"/>
    <property type="molecule type" value="Genomic_DNA"/>
</dbReference>
<accession>A0AAN9VYQ4</accession>
<organism evidence="3 4">
    <name type="scientific">Gryllus longicercus</name>
    <dbReference type="NCBI Taxonomy" id="2509291"/>
    <lineage>
        <taxon>Eukaryota</taxon>
        <taxon>Metazoa</taxon>
        <taxon>Ecdysozoa</taxon>
        <taxon>Arthropoda</taxon>
        <taxon>Hexapoda</taxon>
        <taxon>Insecta</taxon>
        <taxon>Pterygota</taxon>
        <taxon>Neoptera</taxon>
        <taxon>Polyneoptera</taxon>
        <taxon>Orthoptera</taxon>
        <taxon>Ensifera</taxon>
        <taxon>Gryllidea</taxon>
        <taxon>Grylloidea</taxon>
        <taxon>Gryllidae</taxon>
        <taxon>Gryllinae</taxon>
        <taxon>Gryllus</taxon>
    </lineage>
</organism>
<evidence type="ECO:0000313" key="4">
    <source>
        <dbReference type="Proteomes" id="UP001378592"/>
    </source>
</evidence>
<name>A0AAN9VYQ4_9ORTH</name>
<dbReference type="Gene3D" id="2.70.220.10">
    <property type="entry name" value="Ganglioside GM2 activator"/>
    <property type="match status" value="1"/>
</dbReference>
<comment type="caution">
    <text evidence="3">The sequence shown here is derived from an EMBL/GenBank/DDBJ whole genome shotgun (WGS) entry which is preliminary data.</text>
</comment>
<dbReference type="AlphaFoldDB" id="A0AAN9VYQ4"/>
<evidence type="ECO:0008006" key="5">
    <source>
        <dbReference type="Google" id="ProtNLM"/>
    </source>
</evidence>